<protein>
    <submittedName>
        <fullName evidence="3">Uncharacterized protein</fullName>
    </submittedName>
</protein>
<proteinExistence type="predicted"/>
<evidence type="ECO:0000259" key="1">
    <source>
        <dbReference type="Pfam" id="PF26035"/>
    </source>
</evidence>
<organism evidence="3 4">
    <name type="scientific">Micromonospora sonneratiae</name>
    <dbReference type="NCBI Taxonomy" id="1184706"/>
    <lineage>
        <taxon>Bacteria</taxon>
        <taxon>Bacillati</taxon>
        <taxon>Actinomycetota</taxon>
        <taxon>Actinomycetes</taxon>
        <taxon>Micromonosporales</taxon>
        <taxon>Micromonosporaceae</taxon>
        <taxon>Micromonospora</taxon>
    </lineage>
</organism>
<name>A0ABW3YBK1_9ACTN</name>
<dbReference type="Pfam" id="PF26572">
    <property type="entry name" value="DUF8185"/>
    <property type="match status" value="1"/>
</dbReference>
<comment type="caution">
    <text evidence="3">The sequence shown here is derived from an EMBL/GenBank/DDBJ whole genome shotgun (WGS) entry which is preliminary data.</text>
</comment>
<dbReference type="Pfam" id="PF26035">
    <property type="entry name" value="DUF8010"/>
    <property type="match status" value="1"/>
</dbReference>
<evidence type="ECO:0000313" key="4">
    <source>
        <dbReference type="Proteomes" id="UP001597260"/>
    </source>
</evidence>
<accession>A0ABW3YBK1</accession>
<keyword evidence="4" id="KW-1185">Reference proteome</keyword>
<feature type="domain" description="DUF8185" evidence="2">
    <location>
        <begin position="110"/>
        <end position="229"/>
    </location>
</feature>
<dbReference type="EMBL" id="JBHTMP010000015">
    <property type="protein sequence ID" value="MFD1321847.1"/>
    <property type="molecule type" value="Genomic_DNA"/>
</dbReference>
<gene>
    <name evidence="3" type="ORF">ACFQ4H_12170</name>
</gene>
<sequence>MVTDQRETGAPAGHGLTGVADAGAFLSRLTRLDRTALVRLRSGHPADPPGTVRRTALWARLPWAVLVSRTVFGTGPGDATVSASGLLDELARGGAGLPPRRDADWRWPVPMSAGRVMETVSGADLRRIASAAAGTLRTAVVQGVAGRAVGQRAVRDALLDHVALVVTPSAADGVSALPRIEVSQRLVQAVVRMGFLGPEGAAEGDRVQVRQAGRWIGLSAPYGVAWLQKVSDLAVKVVQVPPNG</sequence>
<dbReference type="RefSeq" id="WP_377570188.1">
    <property type="nucleotide sequence ID" value="NZ_JBHTMP010000015.1"/>
</dbReference>
<dbReference type="InterPro" id="IPR058323">
    <property type="entry name" value="DUF8010"/>
</dbReference>
<evidence type="ECO:0000259" key="2">
    <source>
        <dbReference type="Pfam" id="PF26572"/>
    </source>
</evidence>
<reference evidence="4" key="1">
    <citation type="journal article" date="2019" name="Int. J. Syst. Evol. Microbiol.">
        <title>The Global Catalogue of Microorganisms (GCM) 10K type strain sequencing project: providing services to taxonomists for standard genome sequencing and annotation.</title>
        <authorList>
            <consortium name="The Broad Institute Genomics Platform"/>
            <consortium name="The Broad Institute Genome Sequencing Center for Infectious Disease"/>
            <person name="Wu L."/>
            <person name="Ma J."/>
        </authorList>
    </citation>
    <scope>NUCLEOTIDE SEQUENCE [LARGE SCALE GENOMIC DNA]</scope>
    <source>
        <strain evidence="4">JCM 31037</strain>
    </source>
</reference>
<dbReference type="Proteomes" id="UP001597260">
    <property type="component" value="Unassembled WGS sequence"/>
</dbReference>
<feature type="domain" description="DUF8010" evidence="1">
    <location>
        <begin position="19"/>
        <end position="97"/>
    </location>
</feature>
<dbReference type="InterPro" id="IPR058498">
    <property type="entry name" value="DUF8185"/>
</dbReference>
<evidence type="ECO:0000313" key="3">
    <source>
        <dbReference type="EMBL" id="MFD1321847.1"/>
    </source>
</evidence>